<dbReference type="SUPFAM" id="SSF55729">
    <property type="entry name" value="Acyl-CoA N-acyltransferases (Nat)"/>
    <property type="match status" value="1"/>
</dbReference>
<keyword evidence="3" id="KW-0808">Transferase</keyword>
<dbReference type="InterPro" id="IPR052351">
    <property type="entry name" value="Ornithine_N-alpha-AT"/>
</dbReference>
<dbReference type="PANTHER" id="PTHR37323">
    <property type="entry name" value="GCN5-RELATED N-ACETYLTRANSFERASE"/>
    <property type="match status" value="1"/>
</dbReference>
<evidence type="ECO:0000256" key="8">
    <source>
        <dbReference type="ARBA" id="ARBA00039866"/>
    </source>
</evidence>
<gene>
    <name evidence="11" type="ORF">AVDCRST_MAG15-475</name>
</gene>
<sequence>MSRHIPRFAVRLAANEADLAAAQALRFQVFVQELGGAGGSLTDHLAGQEADAFDRHSEHLLLIDLLRGDAVVGTTRVMDRAGADRAGRFATEDEFDISPLLSSARRLMELGRTCLHPDYRGGGALLRLWQGLAGLVEERKIDLIFGLASFTGTDAQALAQPLSCLSQDHLADEGLRPRSLRPVPMDLVPPGALDRRAAMLATPALIKAYLRLGGKVGEGAFLDSAFRCLDVCMVLDTATLSARARTIYGGERG</sequence>
<evidence type="ECO:0000256" key="1">
    <source>
        <dbReference type="ARBA" id="ARBA00005189"/>
    </source>
</evidence>
<dbReference type="GO" id="GO:0043810">
    <property type="term" value="F:ornithine-acyl [acyl carrier protein] N-acyltransferase activity"/>
    <property type="evidence" value="ECO:0007669"/>
    <property type="project" value="UniProtKB-EC"/>
</dbReference>
<evidence type="ECO:0000256" key="4">
    <source>
        <dbReference type="ARBA" id="ARBA00023098"/>
    </source>
</evidence>
<proteinExistence type="inferred from homology"/>
<evidence type="ECO:0000256" key="10">
    <source>
        <dbReference type="ARBA" id="ARBA00047785"/>
    </source>
</evidence>
<dbReference type="InterPro" id="IPR016181">
    <property type="entry name" value="Acyl_CoA_acyltransferase"/>
</dbReference>
<evidence type="ECO:0000256" key="2">
    <source>
        <dbReference type="ARBA" id="ARBA00022516"/>
    </source>
</evidence>
<comment type="function">
    <text evidence="9">Catalyzes the first step in the biosynthesis of ornithine lipids, which are phosphorus-free membrane lipids. Catalyzes the 3-hydroxyacyl-acyl carrier protein-dependent acylation of ornithine to form lyso-ornithine lipid (LOL).</text>
</comment>
<evidence type="ECO:0000256" key="3">
    <source>
        <dbReference type="ARBA" id="ARBA00022679"/>
    </source>
</evidence>
<evidence type="ECO:0000256" key="5">
    <source>
        <dbReference type="ARBA" id="ARBA00023315"/>
    </source>
</evidence>
<accession>A0A6J4NTW5</accession>
<dbReference type="EMBL" id="CADCUU010000070">
    <property type="protein sequence ID" value="CAA9391548.1"/>
    <property type="molecule type" value="Genomic_DNA"/>
</dbReference>
<evidence type="ECO:0000256" key="6">
    <source>
        <dbReference type="ARBA" id="ARBA00038095"/>
    </source>
</evidence>
<keyword evidence="5" id="KW-0012">Acyltransferase</keyword>
<evidence type="ECO:0000313" key="11">
    <source>
        <dbReference type="EMBL" id="CAA9391548.1"/>
    </source>
</evidence>
<comment type="similarity">
    <text evidence="6">Belongs to the acetyltransferase family. OlsB subfamily.</text>
</comment>
<keyword evidence="4" id="KW-0443">Lipid metabolism</keyword>
<organism evidence="11">
    <name type="scientific">uncultured Rubellimicrobium sp</name>
    <dbReference type="NCBI Taxonomy" id="543078"/>
    <lineage>
        <taxon>Bacteria</taxon>
        <taxon>Pseudomonadati</taxon>
        <taxon>Pseudomonadota</taxon>
        <taxon>Alphaproteobacteria</taxon>
        <taxon>Rhodobacterales</taxon>
        <taxon>Roseobacteraceae</taxon>
        <taxon>Rubellimicrobium</taxon>
        <taxon>environmental samples</taxon>
    </lineage>
</organism>
<dbReference type="Gene3D" id="3.40.630.30">
    <property type="match status" value="1"/>
</dbReference>
<reference evidence="11" key="1">
    <citation type="submission" date="2020-02" db="EMBL/GenBank/DDBJ databases">
        <authorList>
            <person name="Meier V. D."/>
        </authorList>
    </citation>
    <scope>NUCLEOTIDE SEQUENCE</scope>
    <source>
        <strain evidence="11">AVDCRST_MAG15</strain>
    </source>
</reference>
<dbReference type="Pfam" id="PF13444">
    <property type="entry name" value="Acetyltransf_5"/>
    <property type="match status" value="1"/>
</dbReference>
<dbReference type="EC" id="2.3.2.30" evidence="7"/>
<comment type="catalytic activity">
    <reaction evidence="10">
        <text>a (3R)-hydroxyacyl-[ACP] + L-ornithine = a lyso-ornithine lipid + holo-[ACP] + H(+)</text>
        <dbReference type="Rhea" id="RHEA:20633"/>
        <dbReference type="Rhea" id="RHEA-COMP:9685"/>
        <dbReference type="Rhea" id="RHEA-COMP:9945"/>
        <dbReference type="ChEBI" id="CHEBI:15378"/>
        <dbReference type="ChEBI" id="CHEBI:46911"/>
        <dbReference type="ChEBI" id="CHEBI:64479"/>
        <dbReference type="ChEBI" id="CHEBI:78827"/>
        <dbReference type="ChEBI" id="CHEBI:138482"/>
        <dbReference type="EC" id="2.3.2.30"/>
    </reaction>
    <physiologicalReaction direction="left-to-right" evidence="10">
        <dbReference type="Rhea" id="RHEA:20634"/>
    </physiologicalReaction>
</comment>
<dbReference type="PANTHER" id="PTHR37323:SF1">
    <property type="entry name" value="L-ORNITHINE N(ALPHA)-ACYLTRANSFERASE"/>
    <property type="match status" value="1"/>
</dbReference>
<comment type="pathway">
    <text evidence="1">Lipid metabolism.</text>
</comment>
<name>A0A6J4NTW5_9RHOB</name>
<protein>
    <recommendedName>
        <fullName evidence="8">L-ornithine N(alpha)-acyltransferase</fullName>
        <ecNumber evidence="7">2.3.2.30</ecNumber>
    </recommendedName>
</protein>
<dbReference type="GO" id="GO:0006629">
    <property type="term" value="P:lipid metabolic process"/>
    <property type="evidence" value="ECO:0007669"/>
    <property type="project" value="UniProtKB-KW"/>
</dbReference>
<evidence type="ECO:0000256" key="7">
    <source>
        <dbReference type="ARBA" id="ARBA00039058"/>
    </source>
</evidence>
<keyword evidence="2" id="KW-0444">Lipid biosynthesis</keyword>
<evidence type="ECO:0000256" key="9">
    <source>
        <dbReference type="ARBA" id="ARBA00045724"/>
    </source>
</evidence>
<dbReference type="AlphaFoldDB" id="A0A6J4NTW5"/>